<dbReference type="Proteomes" id="UP000286806">
    <property type="component" value="Unassembled WGS sequence"/>
</dbReference>
<feature type="compositionally biased region" description="Low complexity" evidence="1">
    <location>
        <begin position="30"/>
        <end position="46"/>
    </location>
</feature>
<sequence length="84" mass="10614">MHPEQQEQLRQELEQERLHQELEQERLHQEPVQQEQLHQEPVQQEQLHQEPVQEQRLLLFYHRQTEKRLKERRAGWNVSFMFPR</sequence>
<gene>
    <name evidence="2" type="ORF">SFMTTN_3011</name>
</gene>
<name>A0A401JZJ7_9PROT</name>
<evidence type="ECO:0000313" key="2">
    <source>
        <dbReference type="EMBL" id="GCB02191.1"/>
    </source>
</evidence>
<dbReference type="RefSeq" id="WP_189836424.1">
    <property type="nucleotide sequence ID" value="NZ_BGOW01000036.1"/>
</dbReference>
<reference evidence="2 3" key="1">
    <citation type="journal article" date="2019" name="Front. Microbiol.">
        <title>Genomes of Neutrophilic Sulfur-Oxidizing Chemolithoautotrophs Representing 9 Proteobacterial Species From 8 Genera.</title>
        <authorList>
            <person name="Watanabe T."/>
            <person name="Kojima H."/>
            <person name="Umezawa K."/>
            <person name="Hori C."/>
            <person name="Takasuka T.E."/>
            <person name="Kato Y."/>
            <person name="Fukui M."/>
        </authorList>
    </citation>
    <scope>NUCLEOTIDE SEQUENCE [LARGE SCALE GENOMIC DNA]</scope>
    <source>
        <strain evidence="2 3">TTN</strain>
    </source>
</reference>
<accession>A0A401JZJ7</accession>
<feature type="region of interest" description="Disordered" evidence="1">
    <location>
        <begin position="1"/>
        <end position="49"/>
    </location>
</feature>
<dbReference type="AlphaFoldDB" id="A0A401JZJ7"/>
<protein>
    <submittedName>
        <fullName evidence="2">Uncharacterized protein</fullName>
    </submittedName>
</protein>
<dbReference type="EMBL" id="BGOW01000036">
    <property type="protein sequence ID" value="GCB02191.1"/>
    <property type="molecule type" value="Genomic_DNA"/>
</dbReference>
<organism evidence="2 3">
    <name type="scientific">Sulfuriferula multivorans</name>
    <dbReference type="NCBI Taxonomy" id="1559896"/>
    <lineage>
        <taxon>Bacteria</taxon>
        <taxon>Pseudomonadati</taxon>
        <taxon>Pseudomonadota</taxon>
        <taxon>Betaproteobacteria</taxon>
        <taxon>Nitrosomonadales</taxon>
        <taxon>Sulfuricellaceae</taxon>
        <taxon>Sulfuriferula</taxon>
    </lineage>
</organism>
<proteinExistence type="predicted"/>
<feature type="compositionally biased region" description="Basic and acidic residues" evidence="1">
    <location>
        <begin position="1"/>
        <end position="29"/>
    </location>
</feature>
<comment type="caution">
    <text evidence="2">The sequence shown here is derived from an EMBL/GenBank/DDBJ whole genome shotgun (WGS) entry which is preliminary data.</text>
</comment>
<evidence type="ECO:0000256" key="1">
    <source>
        <dbReference type="SAM" id="MobiDB-lite"/>
    </source>
</evidence>
<keyword evidence="3" id="KW-1185">Reference proteome</keyword>
<evidence type="ECO:0000313" key="3">
    <source>
        <dbReference type="Proteomes" id="UP000286806"/>
    </source>
</evidence>